<reference evidence="2" key="1">
    <citation type="journal article" date="2020" name="Nature">
        <title>Giant virus diversity and host interactions through global metagenomics.</title>
        <authorList>
            <person name="Schulz F."/>
            <person name="Roux S."/>
            <person name="Paez-Espino D."/>
            <person name="Jungbluth S."/>
            <person name="Walsh D.A."/>
            <person name="Denef V.J."/>
            <person name="McMahon K.D."/>
            <person name="Konstantinidis K.T."/>
            <person name="Eloe-Fadrosh E.A."/>
            <person name="Kyrpides N.C."/>
            <person name="Woyke T."/>
        </authorList>
    </citation>
    <scope>NUCLEOTIDE SEQUENCE</scope>
    <source>
        <strain evidence="2">GVMAG-S-1014582-52</strain>
    </source>
</reference>
<evidence type="ECO:0000259" key="1">
    <source>
        <dbReference type="PROSITE" id="PS50011"/>
    </source>
</evidence>
<dbReference type="EMBL" id="MN740556">
    <property type="protein sequence ID" value="QHU33062.1"/>
    <property type="molecule type" value="Genomic_DNA"/>
</dbReference>
<dbReference type="GO" id="GO:0005524">
    <property type="term" value="F:ATP binding"/>
    <property type="evidence" value="ECO:0007669"/>
    <property type="project" value="InterPro"/>
</dbReference>
<dbReference type="Pfam" id="PF00069">
    <property type="entry name" value="Pkinase"/>
    <property type="match status" value="1"/>
</dbReference>
<protein>
    <recommendedName>
        <fullName evidence="1">Protein kinase domain-containing protein</fullName>
    </recommendedName>
</protein>
<dbReference type="GO" id="GO:0044773">
    <property type="term" value="P:mitotic DNA damage checkpoint signaling"/>
    <property type="evidence" value="ECO:0007669"/>
    <property type="project" value="TreeGrafter"/>
</dbReference>
<organism evidence="2">
    <name type="scientific">viral metagenome</name>
    <dbReference type="NCBI Taxonomy" id="1070528"/>
    <lineage>
        <taxon>unclassified sequences</taxon>
        <taxon>metagenomes</taxon>
        <taxon>organismal metagenomes</taxon>
    </lineage>
</organism>
<dbReference type="SMART" id="SM00220">
    <property type="entry name" value="S_TKc"/>
    <property type="match status" value="1"/>
</dbReference>
<dbReference type="AlphaFoldDB" id="A0A6C0LV00"/>
<sequence>MEFQIIKTIKKNRICTISLIKLNGIEYIFKIYNAPCKHFFVEMNILASSTHKNIIQMIGLLPFEKSTGILLSKEDISLTDLLEKEKLNDLEKIDILLQIAHGIKYLHKNKILHLDLKSDNIMLTKNQKNNRYDIKIIDFNSAEYISNDNIYLPESPCTITHRPPPFDGDYVNDKFDIWSFGMIIYEIYSNIPIYLNKYIKNMTEDGMINFIVSPKFIKELDKHVPTSLRSCLGLFSINRPNIDEVIKELFIIKDEICNKVNLTINFIYDSSVDLKFQKMIVYEKNEIGYQHYNKFLKHISKSIKWNYSFQTINATMDLLDRTQVSSLDDISNIILICHIIPIENRMIHIGNIKEWTPSLNQIIRCSRGILYQHKSFN</sequence>
<proteinExistence type="predicted"/>
<dbReference type="PROSITE" id="PS00108">
    <property type="entry name" value="PROTEIN_KINASE_ST"/>
    <property type="match status" value="1"/>
</dbReference>
<dbReference type="PROSITE" id="PS50011">
    <property type="entry name" value="PROTEIN_KINASE_DOM"/>
    <property type="match status" value="1"/>
</dbReference>
<dbReference type="CDD" id="cd00180">
    <property type="entry name" value="PKc"/>
    <property type="match status" value="1"/>
</dbReference>
<name>A0A6C0LV00_9ZZZZ</name>
<dbReference type="GO" id="GO:0005634">
    <property type="term" value="C:nucleus"/>
    <property type="evidence" value="ECO:0007669"/>
    <property type="project" value="TreeGrafter"/>
</dbReference>
<dbReference type="InterPro" id="IPR008271">
    <property type="entry name" value="Ser/Thr_kinase_AS"/>
</dbReference>
<accession>A0A6C0LV00</accession>
<dbReference type="Gene3D" id="1.10.510.10">
    <property type="entry name" value="Transferase(Phosphotransferase) domain 1"/>
    <property type="match status" value="1"/>
</dbReference>
<dbReference type="GO" id="GO:0005737">
    <property type="term" value="C:cytoplasm"/>
    <property type="evidence" value="ECO:0007669"/>
    <property type="project" value="TreeGrafter"/>
</dbReference>
<dbReference type="GO" id="GO:0004674">
    <property type="term" value="F:protein serine/threonine kinase activity"/>
    <property type="evidence" value="ECO:0007669"/>
    <property type="project" value="TreeGrafter"/>
</dbReference>
<dbReference type="SUPFAM" id="SSF56112">
    <property type="entry name" value="Protein kinase-like (PK-like)"/>
    <property type="match status" value="1"/>
</dbReference>
<dbReference type="InterPro" id="IPR000719">
    <property type="entry name" value="Prot_kinase_dom"/>
</dbReference>
<evidence type="ECO:0000313" key="2">
    <source>
        <dbReference type="EMBL" id="QHU33062.1"/>
    </source>
</evidence>
<dbReference type="PANTHER" id="PTHR44167">
    <property type="entry name" value="OVARIAN-SPECIFIC SERINE/THREONINE-PROTEIN KINASE LOK-RELATED"/>
    <property type="match status" value="1"/>
</dbReference>
<dbReference type="InterPro" id="IPR011009">
    <property type="entry name" value="Kinase-like_dom_sf"/>
</dbReference>
<dbReference type="PANTHER" id="PTHR44167:SF24">
    <property type="entry name" value="SERINE_THREONINE-PROTEIN KINASE CHK2"/>
    <property type="match status" value="1"/>
</dbReference>
<feature type="domain" description="Protein kinase" evidence="1">
    <location>
        <begin position="3"/>
        <end position="251"/>
    </location>
</feature>